<proteinExistence type="predicted"/>
<accession>A0A3R9PXM6</accession>
<evidence type="ECO:0000313" key="2">
    <source>
        <dbReference type="EMBL" id="RSK48429.1"/>
    </source>
</evidence>
<gene>
    <name evidence="2" type="ORF">EI291_11975</name>
</gene>
<dbReference type="RefSeq" id="WP_125420145.1">
    <property type="nucleotide sequence ID" value="NZ_RWIT01000005.1"/>
</dbReference>
<comment type="caution">
    <text evidence="2">The sequence shown here is derived from an EMBL/GenBank/DDBJ whole genome shotgun (WGS) entry which is preliminary data.</text>
</comment>
<evidence type="ECO:0000313" key="3">
    <source>
        <dbReference type="Proteomes" id="UP000273500"/>
    </source>
</evidence>
<organism evidence="2 3">
    <name type="scientific">Hymenobacter rigui</name>
    <dbReference type="NCBI Taxonomy" id="334424"/>
    <lineage>
        <taxon>Bacteria</taxon>
        <taxon>Pseudomonadati</taxon>
        <taxon>Bacteroidota</taxon>
        <taxon>Cytophagia</taxon>
        <taxon>Cytophagales</taxon>
        <taxon>Hymenobacteraceae</taxon>
        <taxon>Hymenobacter</taxon>
    </lineage>
</organism>
<evidence type="ECO:0008006" key="4">
    <source>
        <dbReference type="Google" id="ProtNLM"/>
    </source>
</evidence>
<dbReference type="AlphaFoldDB" id="A0A3R9PXM6"/>
<sequence>MLLRAFRPLATGLLLTLGLASLAQNGATTTAPSQKNTASLSRYCINRAGTAVYSQPSFQAAVRQQLPVGQAIRVAEVRPSSATCTIGPGLALPGDWLRIDLNGTPGYVFSSDVTARRPQVLRDSDGRAYVSLLGVEGRHRTLQQPGVSNHPGDKAEVTITQFANGTYTYTAYDGCFDHVYVFTTLTLAEAYHQMINSHSAYENGKLRQPQLSARKGKEILFENKEVAGDASQDLKLVIRPDKRIELRSYDCT</sequence>
<dbReference type="Proteomes" id="UP000273500">
    <property type="component" value="Unassembled WGS sequence"/>
</dbReference>
<dbReference type="EMBL" id="RWIT01000005">
    <property type="protein sequence ID" value="RSK48429.1"/>
    <property type="molecule type" value="Genomic_DNA"/>
</dbReference>
<reference evidence="2 3" key="1">
    <citation type="submission" date="2018-12" db="EMBL/GenBank/DDBJ databases">
        <authorList>
            <person name="Feng G."/>
            <person name="Zhu H."/>
        </authorList>
    </citation>
    <scope>NUCLEOTIDE SEQUENCE [LARGE SCALE GENOMIC DNA]</scope>
    <source>
        <strain evidence="2 3">KCTC 12533</strain>
    </source>
</reference>
<protein>
    <recommendedName>
        <fullName evidence="4">SH3 domain-containing protein</fullName>
    </recommendedName>
</protein>
<feature type="signal peptide" evidence="1">
    <location>
        <begin position="1"/>
        <end position="23"/>
    </location>
</feature>
<dbReference type="OrthoDB" id="1422830at2"/>
<name>A0A3R9PXM6_9BACT</name>
<keyword evidence="3" id="KW-1185">Reference proteome</keyword>
<evidence type="ECO:0000256" key="1">
    <source>
        <dbReference type="SAM" id="SignalP"/>
    </source>
</evidence>
<keyword evidence="1" id="KW-0732">Signal</keyword>
<feature type="chain" id="PRO_5018569532" description="SH3 domain-containing protein" evidence="1">
    <location>
        <begin position="24"/>
        <end position="252"/>
    </location>
</feature>